<dbReference type="Pfam" id="PF04940">
    <property type="entry name" value="BLUF"/>
    <property type="match status" value="1"/>
</dbReference>
<dbReference type="RefSeq" id="WP_089280332.1">
    <property type="nucleotide sequence ID" value="NZ_FZON01000090.1"/>
</dbReference>
<evidence type="ECO:0000259" key="1">
    <source>
        <dbReference type="PROSITE" id="PS50925"/>
    </source>
</evidence>
<dbReference type="GO" id="GO:0009882">
    <property type="term" value="F:blue light photoreceptor activity"/>
    <property type="evidence" value="ECO:0007669"/>
    <property type="project" value="InterPro"/>
</dbReference>
<sequence length="162" mass="18129">MELEGRAESCQGRVTASLAGCLLIITNLTQLIYASQPFGYDSIILSSILNDARRCNLRDDITGALVCRHDIYLQLLEGPYEPVTAAYMRICRDDRHAGIQKLVSRQVTSRMFGEWAMLHDPAKSLVWTRDQIADGILDRMSPNDIVEMFESVSRNAGPEHAS</sequence>
<proteinExistence type="predicted"/>
<dbReference type="SMART" id="SM01034">
    <property type="entry name" value="BLUF"/>
    <property type="match status" value="1"/>
</dbReference>
<accession>A0A239LIB0</accession>
<organism evidence="2 3">
    <name type="scientific">Antarctobacter heliothermus</name>
    <dbReference type="NCBI Taxonomy" id="74033"/>
    <lineage>
        <taxon>Bacteria</taxon>
        <taxon>Pseudomonadati</taxon>
        <taxon>Pseudomonadota</taxon>
        <taxon>Alphaproteobacteria</taxon>
        <taxon>Rhodobacterales</taxon>
        <taxon>Roseobacteraceae</taxon>
        <taxon>Antarctobacter</taxon>
    </lineage>
</organism>
<dbReference type="Gene3D" id="3.30.70.100">
    <property type="match status" value="1"/>
</dbReference>
<reference evidence="2 3" key="1">
    <citation type="submission" date="2017-06" db="EMBL/GenBank/DDBJ databases">
        <authorList>
            <person name="Kim H.J."/>
            <person name="Triplett B.A."/>
        </authorList>
    </citation>
    <scope>NUCLEOTIDE SEQUENCE [LARGE SCALE GENOMIC DNA]</scope>
    <source>
        <strain evidence="2 3">DSM 11445</strain>
    </source>
</reference>
<evidence type="ECO:0000313" key="2">
    <source>
        <dbReference type="EMBL" id="SNT29573.1"/>
    </source>
</evidence>
<dbReference type="AlphaFoldDB" id="A0A239LIB0"/>
<gene>
    <name evidence="2" type="ORF">SAMN04488078_109011</name>
</gene>
<protein>
    <submittedName>
        <fullName evidence="2">Sensors of blue-light using FAD</fullName>
    </submittedName>
</protein>
<feature type="domain" description="BLUF" evidence="1">
    <location>
        <begin position="28"/>
        <end position="118"/>
    </location>
</feature>
<dbReference type="Proteomes" id="UP000198440">
    <property type="component" value="Unassembled WGS sequence"/>
</dbReference>
<evidence type="ECO:0000313" key="3">
    <source>
        <dbReference type="Proteomes" id="UP000198440"/>
    </source>
</evidence>
<dbReference type="GO" id="GO:0071949">
    <property type="term" value="F:FAD binding"/>
    <property type="evidence" value="ECO:0007669"/>
    <property type="project" value="InterPro"/>
</dbReference>
<dbReference type="InterPro" id="IPR007024">
    <property type="entry name" value="BLUF_domain"/>
</dbReference>
<dbReference type="InterPro" id="IPR036046">
    <property type="entry name" value="Acylphosphatase-like_dom_sf"/>
</dbReference>
<dbReference type="OrthoDB" id="196105at2"/>
<dbReference type="EMBL" id="FZON01000090">
    <property type="protein sequence ID" value="SNT29573.1"/>
    <property type="molecule type" value="Genomic_DNA"/>
</dbReference>
<dbReference type="SUPFAM" id="SSF54975">
    <property type="entry name" value="Acylphosphatase/BLUF domain-like"/>
    <property type="match status" value="1"/>
</dbReference>
<dbReference type="PROSITE" id="PS50925">
    <property type="entry name" value="BLUF"/>
    <property type="match status" value="1"/>
</dbReference>
<name>A0A239LIB0_9RHOB</name>